<dbReference type="EMBL" id="CP015163">
    <property type="protein sequence ID" value="AXB45388.1"/>
    <property type="molecule type" value="Genomic_DNA"/>
</dbReference>
<dbReference type="OrthoDB" id="668782at2"/>
<dbReference type="PANTHER" id="PTHR35174:SF4">
    <property type="entry name" value="BLL7163 PROTEIN"/>
    <property type="match status" value="1"/>
</dbReference>
<comment type="similarity">
    <text evidence="1">Belongs to the YciI family.</text>
</comment>
<dbReference type="Pfam" id="PF03795">
    <property type="entry name" value="YCII"/>
    <property type="match status" value="1"/>
</dbReference>
<evidence type="ECO:0000256" key="1">
    <source>
        <dbReference type="ARBA" id="ARBA00007689"/>
    </source>
</evidence>
<dbReference type="KEGG" id="aab:A4R43_25265"/>
<dbReference type="InterPro" id="IPR011008">
    <property type="entry name" value="Dimeric_a/b-barrel"/>
</dbReference>
<keyword evidence="5" id="KW-1185">Reference proteome</keyword>
<reference evidence="4 5" key="1">
    <citation type="submission" date="2016-04" db="EMBL/GenBank/DDBJ databases">
        <title>Complete genome sequence and analysis of deep-sea sediment isolate, Amycolatopsis sp. WP1.</title>
        <authorList>
            <person name="Wang H."/>
            <person name="Chen S."/>
            <person name="Wu Q."/>
        </authorList>
    </citation>
    <scope>NUCLEOTIDE SEQUENCE [LARGE SCALE GENOMIC DNA]</scope>
    <source>
        <strain evidence="4 5">WP1</strain>
    </source>
</reference>
<protein>
    <submittedName>
        <fullName evidence="4">Dehydrogenase</fullName>
    </submittedName>
</protein>
<dbReference type="SUPFAM" id="SSF54909">
    <property type="entry name" value="Dimeric alpha+beta barrel"/>
    <property type="match status" value="1"/>
</dbReference>
<accession>A0A344LBG4</accession>
<organism evidence="4 5">
    <name type="scientific">Amycolatopsis albispora</name>
    <dbReference type="NCBI Taxonomy" id="1804986"/>
    <lineage>
        <taxon>Bacteria</taxon>
        <taxon>Bacillati</taxon>
        <taxon>Actinomycetota</taxon>
        <taxon>Actinomycetes</taxon>
        <taxon>Pseudonocardiales</taxon>
        <taxon>Pseudonocardiaceae</taxon>
        <taxon>Amycolatopsis</taxon>
    </lineage>
</organism>
<sequence>MRFMVLLKSDENEVETGRAPTEAEMTEMAKFNEELVGAGVLLSGEGLAPSREGAKVKLSKDGATVTDGPFTEAKELIAGFWILDVPSLEDAISWVKRIPGPEQEVEIRRVLEAEDFGEAFTPELQEKEAKMRAAVAEQRGD</sequence>
<name>A0A344LBG4_9PSEU</name>
<dbReference type="AlphaFoldDB" id="A0A344LBG4"/>
<dbReference type="PANTHER" id="PTHR35174">
    <property type="entry name" value="BLL7171 PROTEIN-RELATED"/>
    <property type="match status" value="1"/>
</dbReference>
<dbReference type="Proteomes" id="UP000250434">
    <property type="component" value="Chromosome"/>
</dbReference>
<feature type="region of interest" description="Disordered" evidence="2">
    <location>
        <begin position="121"/>
        <end position="141"/>
    </location>
</feature>
<evidence type="ECO:0000313" key="4">
    <source>
        <dbReference type="EMBL" id="AXB45388.1"/>
    </source>
</evidence>
<proteinExistence type="inferred from homology"/>
<dbReference type="Gene3D" id="3.30.70.1060">
    <property type="entry name" value="Dimeric alpha+beta barrel"/>
    <property type="match status" value="1"/>
</dbReference>
<evidence type="ECO:0000259" key="3">
    <source>
        <dbReference type="Pfam" id="PF03795"/>
    </source>
</evidence>
<feature type="domain" description="YCII-related" evidence="3">
    <location>
        <begin position="1"/>
        <end position="112"/>
    </location>
</feature>
<evidence type="ECO:0000313" key="5">
    <source>
        <dbReference type="Proteomes" id="UP000250434"/>
    </source>
</evidence>
<evidence type="ECO:0000256" key="2">
    <source>
        <dbReference type="SAM" id="MobiDB-lite"/>
    </source>
</evidence>
<gene>
    <name evidence="4" type="ORF">A4R43_25265</name>
</gene>
<dbReference type="InterPro" id="IPR005545">
    <property type="entry name" value="YCII"/>
</dbReference>
<dbReference type="RefSeq" id="WP_113694626.1">
    <property type="nucleotide sequence ID" value="NZ_CP015163.1"/>
</dbReference>